<dbReference type="InterPro" id="IPR043129">
    <property type="entry name" value="ATPase_NBD"/>
</dbReference>
<keyword evidence="3" id="KW-1185">Reference proteome</keyword>
<dbReference type="PANTHER" id="PTHR18964">
    <property type="entry name" value="ROK (REPRESSOR, ORF, KINASE) FAMILY"/>
    <property type="match status" value="1"/>
</dbReference>
<organism evidence="2 3">
    <name type="scientific">Gloeobacter kilaueensis (strain ATCC BAA-2537 / CCAP 1431/1 / ULC 316 / JS1)</name>
    <dbReference type="NCBI Taxonomy" id="1183438"/>
    <lineage>
        <taxon>Bacteria</taxon>
        <taxon>Bacillati</taxon>
        <taxon>Cyanobacteriota</taxon>
        <taxon>Cyanophyceae</taxon>
        <taxon>Gloeobacterales</taxon>
        <taxon>Gloeobacteraceae</taxon>
        <taxon>Gloeobacter</taxon>
    </lineage>
</organism>
<dbReference type="InterPro" id="IPR000600">
    <property type="entry name" value="ROK"/>
</dbReference>
<dbReference type="GO" id="GO:0047330">
    <property type="term" value="F:polyphosphate-glucose phosphotransferase activity"/>
    <property type="evidence" value="ECO:0007669"/>
    <property type="project" value="UniProtKB-EC"/>
</dbReference>
<dbReference type="Gene3D" id="3.30.420.40">
    <property type="match status" value="2"/>
</dbReference>
<sequence length="241" mass="25575">MIAEQSTFPRTLAVDIGGSGIKALVLAADGSPLTERVREATPRPAPPEAVVAIIQKLSKALGPFERVSVGFPGVVRNGRTLTAHLHPDWIGFQFDAVLAQTLGKPVRVANDADVQGLGTIAGRGVELVITLGTGLGSSLFADGRLFPNLQLAHQPFLEGKTYEQHLGNPALQVKGKKKWNQALALALTNFEALFGFDACYIGGGNALYVKLDLPPHIQISSNINGLLGGIALWRDSVDEAR</sequence>
<dbReference type="PATRIC" id="fig|1183438.3.peg.2990"/>
<dbReference type="AlphaFoldDB" id="U5QNN6"/>
<evidence type="ECO:0000256" key="1">
    <source>
        <dbReference type="ARBA" id="ARBA00006479"/>
    </source>
</evidence>
<dbReference type="HOGENOM" id="CLU_065796_1_0_3"/>
<dbReference type="SUPFAM" id="SSF53067">
    <property type="entry name" value="Actin-like ATPase domain"/>
    <property type="match status" value="1"/>
</dbReference>
<dbReference type="KEGG" id="glj:GKIL_3039"/>
<dbReference type="EMBL" id="CP003587">
    <property type="protein sequence ID" value="AGY59285.1"/>
    <property type="molecule type" value="Genomic_DNA"/>
</dbReference>
<protein>
    <submittedName>
        <fullName evidence="2">ROK family protein</fullName>
        <ecNumber evidence="2">2.7.1.63</ecNumber>
    </submittedName>
</protein>
<proteinExistence type="inferred from homology"/>
<evidence type="ECO:0000313" key="3">
    <source>
        <dbReference type="Proteomes" id="UP000017396"/>
    </source>
</evidence>
<dbReference type="Proteomes" id="UP000017396">
    <property type="component" value="Chromosome"/>
</dbReference>
<dbReference type="eggNOG" id="COG1940">
    <property type="taxonomic scope" value="Bacteria"/>
</dbReference>
<accession>U5QNN6</accession>
<dbReference type="PANTHER" id="PTHR18964:SF149">
    <property type="entry name" value="BIFUNCTIONAL UDP-N-ACETYLGLUCOSAMINE 2-EPIMERASE_N-ACETYLMANNOSAMINE KINASE"/>
    <property type="match status" value="1"/>
</dbReference>
<evidence type="ECO:0000313" key="2">
    <source>
        <dbReference type="EMBL" id="AGY59285.1"/>
    </source>
</evidence>
<name>U5QNN6_GLOK1</name>
<gene>
    <name evidence="2" type="primary">ppgK</name>
    <name evidence="2" type="ORF">GKIL_3039</name>
</gene>
<dbReference type="Pfam" id="PF00480">
    <property type="entry name" value="ROK"/>
    <property type="match status" value="1"/>
</dbReference>
<dbReference type="STRING" id="1183438.GKIL_3039"/>
<comment type="similarity">
    <text evidence="1">Belongs to the ROK (NagC/XylR) family.</text>
</comment>
<reference evidence="2 3" key="1">
    <citation type="journal article" date="2013" name="PLoS ONE">
        <title>Cultivation and Complete Genome Sequencing of Gloeobacter kilaueensis sp. nov., from a Lava Cave in Kilauea Caldera, Hawai'i.</title>
        <authorList>
            <person name="Saw J.H."/>
            <person name="Schatz M."/>
            <person name="Brown M.V."/>
            <person name="Kunkel D.D."/>
            <person name="Foster J.S."/>
            <person name="Shick H."/>
            <person name="Christensen S."/>
            <person name="Hou S."/>
            <person name="Wan X."/>
            <person name="Donachie S.P."/>
        </authorList>
    </citation>
    <scope>NUCLEOTIDE SEQUENCE [LARGE SCALE GENOMIC DNA]</scope>
    <source>
        <strain evidence="3">JS</strain>
    </source>
</reference>
<keyword evidence="2" id="KW-0808">Transferase</keyword>
<dbReference type="EC" id="2.7.1.63" evidence="2"/>